<dbReference type="InterPro" id="IPR011037">
    <property type="entry name" value="Pyrv_Knase-like_insert_dom_sf"/>
</dbReference>
<dbReference type="VEuPathDB" id="FungiDB:sscle_01g001150"/>
<dbReference type="Proteomes" id="UP000177798">
    <property type="component" value="Chromosome 1"/>
</dbReference>
<dbReference type="AlphaFoldDB" id="A0A1D9PRJ2"/>
<dbReference type="PANTHER" id="PTHR14237">
    <property type="entry name" value="MOLYBDOPTERIN COFACTOR SULFURASE MOSC"/>
    <property type="match status" value="1"/>
</dbReference>
<evidence type="ECO:0000313" key="2">
    <source>
        <dbReference type="EMBL" id="APA05345.1"/>
    </source>
</evidence>
<sequence>MSSLIQPYLELALEQLEVYKDQLLEQMSLISTTTYVLTILAICVPPIALLTFYELEQSRQRAEQPKGCRKLGLKIDSNLTNEFDPKFSEGRPPSTEETSAEWWRLKSMWIYPVKSCKGVELGRGTVIATGMEYDRQFTFAQLKSPFPVSENDPDHKKAAHQWEFITQRQFPLLAKVRTEMWVPDQSVDTYAPHIDDVESGGVIIMSFPYQEPGWRGTVASWGAKFMGTVPEKQFRVPFDPSPVQIEKAGYTVEKMTIWKESVSALNVEIEIPEELRYYLGISNKLGLFRVDSANPREVFRNAPAKEQLGYQPVTGFQDAYPIHLVNLASIRDVESKMPKEKGAPRLSAGRFRANLIITGPPAYHEDDWRRIKIGFYEYDVSCRTVRCKMPNVDQETGVRHPSEPDKTLRSFRAIDEGAGQNLGCLGMQLVPTTKNGALKVGDEITVLEVGEHHYQKLFPELNN</sequence>
<evidence type="ECO:0000259" key="1">
    <source>
        <dbReference type="PROSITE" id="PS51340"/>
    </source>
</evidence>
<dbReference type="Pfam" id="PF03473">
    <property type="entry name" value="MOSC"/>
    <property type="match status" value="1"/>
</dbReference>
<accession>A0A1D9PRJ2</accession>
<name>A0A1D9PRJ2_SCLS1</name>
<dbReference type="GO" id="GO:0030170">
    <property type="term" value="F:pyridoxal phosphate binding"/>
    <property type="evidence" value="ECO:0007669"/>
    <property type="project" value="InterPro"/>
</dbReference>
<dbReference type="GO" id="GO:0003824">
    <property type="term" value="F:catalytic activity"/>
    <property type="evidence" value="ECO:0007669"/>
    <property type="project" value="InterPro"/>
</dbReference>
<dbReference type="InterPro" id="IPR005303">
    <property type="entry name" value="MOCOS_middle"/>
</dbReference>
<dbReference type="GO" id="GO:0030151">
    <property type="term" value="F:molybdenum ion binding"/>
    <property type="evidence" value="ECO:0007669"/>
    <property type="project" value="InterPro"/>
</dbReference>
<dbReference type="SUPFAM" id="SSF50800">
    <property type="entry name" value="PK beta-barrel domain-like"/>
    <property type="match status" value="1"/>
</dbReference>
<dbReference type="PANTHER" id="PTHR14237:SF23">
    <property type="entry name" value="MOSC DOMAIN PROTEIN (AFU_ORTHOLOGUE AFUA_7G05900)"/>
    <property type="match status" value="1"/>
</dbReference>
<proteinExistence type="predicted"/>
<protein>
    <recommendedName>
        <fullName evidence="1">MOSC domain-containing protein</fullName>
    </recommendedName>
</protein>
<feature type="domain" description="MOSC" evidence="1">
    <location>
        <begin position="296"/>
        <end position="447"/>
    </location>
</feature>
<reference evidence="3" key="1">
    <citation type="journal article" date="2017" name="Genome Biol. Evol.">
        <title>The complete genome sequence of the phytopathogenic fungus Sclerotinia sclerotiorum reveals insights into the genome architecture of broad host range pathogens.</title>
        <authorList>
            <person name="Derbyshire M."/>
            <person name="Denton-Giles M."/>
            <person name="Hegedus D."/>
            <person name="Seifbarghy S."/>
            <person name="Rollins J."/>
            <person name="van Kan J."/>
            <person name="Seidl M.F."/>
            <person name="Faino L."/>
            <person name="Mbengue M."/>
            <person name="Navaud O."/>
            <person name="Raffaele S."/>
            <person name="Hammond-Kosack K."/>
            <person name="Heard S."/>
            <person name="Oliver R."/>
        </authorList>
    </citation>
    <scope>NUCLEOTIDE SEQUENCE [LARGE SCALE GENOMIC DNA]</scope>
    <source>
        <strain evidence="3">ATCC 18683 / 1980 / Ss-1</strain>
    </source>
</reference>
<dbReference type="InterPro" id="IPR005302">
    <property type="entry name" value="MoCF_Sase_C"/>
</dbReference>
<dbReference type="Pfam" id="PF03476">
    <property type="entry name" value="MOSC_N"/>
    <property type="match status" value="1"/>
</dbReference>
<dbReference type="EMBL" id="CP017814">
    <property type="protein sequence ID" value="APA05345.1"/>
    <property type="molecule type" value="Genomic_DNA"/>
</dbReference>
<gene>
    <name evidence="2" type="ORF">sscle_01g001150</name>
</gene>
<dbReference type="PROSITE" id="PS51340">
    <property type="entry name" value="MOSC"/>
    <property type="match status" value="1"/>
</dbReference>
<organism evidence="2 3">
    <name type="scientific">Sclerotinia sclerotiorum (strain ATCC 18683 / 1980 / Ss-1)</name>
    <name type="common">White mold</name>
    <name type="synonym">Whetzelinia sclerotiorum</name>
    <dbReference type="NCBI Taxonomy" id="665079"/>
    <lineage>
        <taxon>Eukaryota</taxon>
        <taxon>Fungi</taxon>
        <taxon>Dikarya</taxon>
        <taxon>Ascomycota</taxon>
        <taxon>Pezizomycotina</taxon>
        <taxon>Leotiomycetes</taxon>
        <taxon>Helotiales</taxon>
        <taxon>Sclerotiniaceae</taxon>
        <taxon>Sclerotinia</taxon>
    </lineage>
</organism>
<dbReference type="OrthoDB" id="17255at2759"/>
<evidence type="ECO:0000313" key="3">
    <source>
        <dbReference type="Proteomes" id="UP000177798"/>
    </source>
</evidence>
<dbReference type="KEGG" id="ssl:SS1G_09755"/>
<dbReference type="RefSeq" id="XP_001589122.1">
    <property type="nucleotide sequence ID" value="XM_001589072.1"/>
</dbReference>
<dbReference type="OMA" id="VYTACRT"/>